<comment type="caution">
    <text evidence="2">The sequence shown here is derived from an EMBL/GenBank/DDBJ whole genome shotgun (WGS) entry which is preliminary data.</text>
</comment>
<organism evidence="2 3">
    <name type="scientific">Candidatus Polarisedimenticola svalbardensis</name>
    <dbReference type="NCBI Taxonomy" id="2886004"/>
    <lineage>
        <taxon>Bacteria</taxon>
        <taxon>Pseudomonadati</taxon>
        <taxon>Acidobacteriota</taxon>
        <taxon>Candidatus Polarisedimenticolia</taxon>
        <taxon>Candidatus Polarisedimenticolales</taxon>
        <taxon>Candidatus Polarisedimenticolaceae</taxon>
        <taxon>Candidatus Polarisedimenticola</taxon>
    </lineage>
</organism>
<evidence type="ECO:0000256" key="1">
    <source>
        <dbReference type="SAM" id="Phobius"/>
    </source>
</evidence>
<dbReference type="Proteomes" id="UP000648239">
    <property type="component" value="Unassembled WGS sequence"/>
</dbReference>
<keyword evidence="1" id="KW-1133">Transmembrane helix</keyword>
<keyword evidence="1" id="KW-0812">Transmembrane</keyword>
<protein>
    <submittedName>
        <fullName evidence="2">Uncharacterized protein</fullName>
    </submittedName>
</protein>
<evidence type="ECO:0000313" key="3">
    <source>
        <dbReference type="Proteomes" id="UP000648239"/>
    </source>
</evidence>
<name>A0A8J6XRQ5_9BACT</name>
<sequence length="198" mass="22038">MNRVSRMLLIIGVMVLIGLSALYFTAKRVRTVVEEAPQEVELATGDNPIPVPVTAGETAAEVTGMPEQPETAPAPVGELDEALQGNIAIFADARHSLWQVLAKYPKTRDSILKELTDTVDTDRVRMYNYEMVEIRIARSRPLREAGMDEEVYKAIRAQYRAYRSGEGDLDPVYKAGFDSAPEDVMARADLKGFDLLDY</sequence>
<proteinExistence type="predicted"/>
<gene>
    <name evidence="2" type="ORF">IFK94_00540</name>
</gene>
<evidence type="ECO:0000313" key="2">
    <source>
        <dbReference type="EMBL" id="MBD3866588.1"/>
    </source>
</evidence>
<keyword evidence="1" id="KW-0472">Membrane</keyword>
<dbReference type="AlphaFoldDB" id="A0A8J6XRQ5"/>
<dbReference type="EMBL" id="JACXWD010000001">
    <property type="protein sequence ID" value="MBD3866588.1"/>
    <property type="molecule type" value="Genomic_DNA"/>
</dbReference>
<accession>A0A8J6XRQ5</accession>
<feature type="transmembrane region" description="Helical" evidence="1">
    <location>
        <begin position="7"/>
        <end position="26"/>
    </location>
</feature>
<reference evidence="2 3" key="1">
    <citation type="submission" date="2020-08" db="EMBL/GenBank/DDBJ databases">
        <title>Acidobacteriota in marine sediments use diverse sulfur dissimilation pathways.</title>
        <authorList>
            <person name="Wasmund K."/>
        </authorList>
    </citation>
    <scope>NUCLEOTIDE SEQUENCE [LARGE SCALE GENOMIC DNA]</scope>
    <source>
        <strain evidence="2">MAG AM4</strain>
    </source>
</reference>